<feature type="compositionally biased region" description="Polar residues" evidence="1">
    <location>
        <begin position="1076"/>
        <end position="1092"/>
    </location>
</feature>
<proteinExistence type="predicted"/>
<dbReference type="AlphaFoldDB" id="A0A8J8P4K7"/>
<dbReference type="Pfam" id="PF00069">
    <property type="entry name" value="Pkinase"/>
    <property type="match status" value="1"/>
</dbReference>
<feature type="region of interest" description="Disordered" evidence="1">
    <location>
        <begin position="224"/>
        <end position="262"/>
    </location>
</feature>
<feature type="domain" description="Protein kinase" evidence="2">
    <location>
        <begin position="391"/>
        <end position="693"/>
    </location>
</feature>
<evidence type="ECO:0000313" key="4">
    <source>
        <dbReference type="Proteomes" id="UP000785679"/>
    </source>
</evidence>
<evidence type="ECO:0000256" key="1">
    <source>
        <dbReference type="SAM" id="MobiDB-lite"/>
    </source>
</evidence>
<feature type="region of interest" description="Disordered" evidence="1">
    <location>
        <begin position="1"/>
        <end position="36"/>
    </location>
</feature>
<dbReference type="GO" id="GO:0005524">
    <property type="term" value="F:ATP binding"/>
    <property type="evidence" value="ECO:0007669"/>
    <property type="project" value="InterPro"/>
</dbReference>
<comment type="caution">
    <text evidence="3">The sequence shown here is derived from an EMBL/GenBank/DDBJ whole genome shotgun (WGS) entry which is preliminary data.</text>
</comment>
<evidence type="ECO:0000259" key="2">
    <source>
        <dbReference type="PROSITE" id="PS50011"/>
    </source>
</evidence>
<feature type="region of interest" description="Disordered" evidence="1">
    <location>
        <begin position="1000"/>
        <end position="1093"/>
    </location>
</feature>
<feature type="region of interest" description="Disordered" evidence="1">
    <location>
        <begin position="1138"/>
        <end position="1165"/>
    </location>
</feature>
<dbReference type="PROSITE" id="PS50011">
    <property type="entry name" value="PROTEIN_KINASE_DOM"/>
    <property type="match status" value="1"/>
</dbReference>
<dbReference type="PANTHER" id="PTHR24345">
    <property type="entry name" value="SERINE/THREONINE-PROTEIN KINASE PLK"/>
    <property type="match status" value="1"/>
</dbReference>
<feature type="compositionally biased region" description="Basic residues" evidence="1">
    <location>
        <begin position="1021"/>
        <end position="1031"/>
    </location>
</feature>
<dbReference type="SUPFAM" id="SSF56112">
    <property type="entry name" value="Protein kinase-like (PK-like)"/>
    <property type="match status" value="1"/>
</dbReference>
<dbReference type="PROSITE" id="PS00108">
    <property type="entry name" value="PROTEIN_KINASE_ST"/>
    <property type="match status" value="1"/>
</dbReference>
<feature type="compositionally biased region" description="Polar residues" evidence="1">
    <location>
        <begin position="16"/>
        <end position="31"/>
    </location>
</feature>
<dbReference type="InterPro" id="IPR011009">
    <property type="entry name" value="Kinase-like_dom_sf"/>
</dbReference>
<name>A0A8J8P4K7_HALGN</name>
<evidence type="ECO:0000313" key="3">
    <source>
        <dbReference type="EMBL" id="TNV85935.1"/>
    </source>
</evidence>
<dbReference type="GO" id="GO:0004672">
    <property type="term" value="F:protein kinase activity"/>
    <property type="evidence" value="ECO:0007669"/>
    <property type="project" value="InterPro"/>
</dbReference>
<dbReference type="EMBL" id="RRYP01001448">
    <property type="protein sequence ID" value="TNV85935.1"/>
    <property type="molecule type" value="Genomic_DNA"/>
</dbReference>
<dbReference type="GO" id="GO:0005634">
    <property type="term" value="C:nucleus"/>
    <property type="evidence" value="ECO:0007669"/>
    <property type="project" value="TreeGrafter"/>
</dbReference>
<keyword evidence="4" id="KW-1185">Reference proteome</keyword>
<accession>A0A8J8P4K7</accession>
<feature type="compositionally biased region" description="Polar residues" evidence="1">
    <location>
        <begin position="1000"/>
        <end position="1018"/>
    </location>
</feature>
<reference evidence="3" key="1">
    <citation type="submission" date="2019-06" db="EMBL/GenBank/DDBJ databases">
        <authorList>
            <person name="Zheng W."/>
        </authorList>
    </citation>
    <scope>NUCLEOTIDE SEQUENCE</scope>
    <source>
        <strain evidence="3">QDHG01</strain>
    </source>
</reference>
<dbReference type="Gene3D" id="1.10.510.10">
    <property type="entry name" value="Transferase(Phosphotransferase) domain 1"/>
    <property type="match status" value="1"/>
</dbReference>
<dbReference type="OrthoDB" id="5979581at2759"/>
<feature type="compositionally biased region" description="Low complexity" evidence="1">
    <location>
        <begin position="241"/>
        <end position="251"/>
    </location>
</feature>
<dbReference type="Proteomes" id="UP000785679">
    <property type="component" value="Unassembled WGS sequence"/>
</dbReference>
<protein>
    <recommendedName>
        <fullName evidence="2">Protein kinase domain-containing protein</fullName>
    </recommendedName>
</protein>
<dbReference type="InterPro" id="IPR008271">
    <property type="entry name" value="Ser/Thr_kinase_AS"/>
</dbReference>
<dbReference type="InterPro" id="IPR000719">
    <property type="entry name" value="Prot_kinase_dom"/>
</dbReference>
<dbReference type="SMART" id="SM00220">
    <property type="entry name" value="S_TKc"/>
    <property type="match status" value="1"/>
</dbReference>
<gene>
    <name evidence="3" type="ORF">FGO68_gene1963</name>
</gene>
<organism evidence="3 4">
    <name type="scientific">Halteria grandinella</name>
    <dbReference type="NCBI Taxonomy" id="5974"/>
    <lineage>
        <taxon>Eukaryota</taxon>
        <taxon>Sar</taxon>
        <taxon>Alveolata</taxon>
        <taxon>Ciliophora</taxon>
        <taxon>Intramacronucleata</taxon>
        <taxon>Spirotrichea</taxon>
        <taxon>Stichotrichia</taxon>
        <taxon>Sporadotrichida</taxon>
        <taxon>Halteriidae</taxon>
        <taxon>Halteria</taxon>
    </lineage>
</organism>
<sequence length="1235" mass="139425">MQSSAVHQQSKKRLQQMISEGQMDQNASFSQNRHRNGSIKQPIAAAGLNIAAGQNVNRQIRSDLSQQQNVQSPKKGTKVADRFAPPFNDSFFDSMLSHNTFRMIPPSSRVMKIWRELNTGGPTVVSLSQLTLLQVRTATFKSEMHILEKAQRGSVVKQIMNNAGGDKQNEQAPPSQQPPTEHRLLEYGKPKMFYVFMTDQYILFFDIKQIESLTQVRSFKKSRSPRKKGLSNFNCDLGGADSSDSEQNNQDSESDDDFPVSGVDPEYFLDTEFATMRIIKEHSVSRYGFVLHMRGSANEFKFKLPRKREQKYDGKQPSGMVDKLKVIGGGGDFANKSISKQMDASYNQICSNIENNPVNLQEELAILKENFKSWIAHLDRWVIRQESLKKFIVVKEIGVGGQAHVYKIEKKQRGGLKEKIYLNDSPTNREMMQQNNMSTKKKCFAIKVIAKDKLLAKAPYLHRQLMKEIQIQRMLKNCGNALKLYKIYESEKYLNLLMEFQEGGTLGEVLAAQAKLTETDVKVITAQILLSLDFMNQKGLVHRDLKPENVLLNEKSENKVYDIRIADFGFATAIGNMPEMAHLRERDGDEKIVCGTMGYIAPETLEGKGYSIKSDIFSVGSIVFSMLTLRNLFSASDQKILMRLNKTCAFEKLSERFAVARCSKMSCNFVKTLLIKDPARRPTAAQALTHPWFTDEQIPLQSSLQLNKIFASERWADFEALGGGIGTNHGGTANQNEFNDSIRKMPKNQARRNQSSFVDRAGQGIGKHLATEDDQPDEYVGQVNNNLVKSYGGLGVIVGAEMGSCVAEQSKSNVGTFKGGVIPPKRKSEKSKFGMQIGNLASAAGISNTGFNDNRSIYKPMQRDQSHMSGEFQARKEVVSQFNYYQIISSFKKECSPRAIGNIIGSIISANRSISKSPIAKKRELGDRSPFRGSMNASLANDKLNQLYPLNNKNSNMANSFDINLPPPKKGPGFKILEDKIYEQQNMRYSLKSLKRVNRDSISSPKNAKVTATDTQGKGNKYMKRRSKSKFGPKDSRNQPLFGGTGENQLSKGEQAPIMLKETFNIQRDPRDDNAVGQNQDLNIIEQSSQKEYSIREPRFQQASTPQNTNQQKQYIQQQIKQSGVKQELYQNQDLEIKQDDEDQASAEDPSGLPREHFESHHRSPQNDLIERGGVHFETNKSDVQFPATEIKELRSCEQSFLFCRKISPFNKAPKEYKRFLKGLNVVQVRRIFIE</sequence>